<dbReference type="CDD" id="cd01948">
    <property type="entry name" value="EAL"/>
    <property type="match status" value="1"/>
</dbReference>
<dbReference type="SUPFAM" id="SSF141868">
    <property type="entry name" value="EAL domain-like"/>
    <property type="match status" value="1"/>
</dbReference>
<keyword evidence="5" id="KW-1185">Reference proteome</keyword>
<evidence type="ECO:0000313" key="4">
    <source>
        <dbReference type="EMBL" id="GGM08448.1"/>
    </source>
</evidence>
<proteinExistence type="predicted"/>
<dbReference type="SUPFAM" id="SSF55073">
    <property type="entry name" value="Nucleotide cyclase"/>
    <property type="match status" value="1"/>
</dbReference>
<evidence type="ECO:0000256" key="1">
    <source>
        <dbReference type="SAM" id="Coils"/>
    </source>
</evidence>
<dbReference type="Proteomes" id="UP000661918">
    <property type="component" value="Unassembled WGS sequence"/>
</dbReference>
<reference evidence="5" key="1">
    <citation type="journal article" date="2019" name="Int. J. Syst. Evol. Microbiol.">
        <title>The Global Catalogue of Microorganisms (GCM) 10K type strain sequencing project: providing services to taxonomists for standard genome sequencing and annotation.</title>
        <authorList>
            <consortium name="The Broad Institute Genomics Platform"/>
            <consortium name="The Broad Institute Genome Sequencing Center for Infectious Disease"/>
            <person name="Wu L."/>
            <person name="Ma J."/>
        </authorList>
    </citation>
    <scope>NUCLEOTIDE SEQUENCE [LARGE SCALE GENOMIC DNA]</scope>
    <source>
        <strain evidence="5">JCM 15443</strain>
    </source>
</reference>
<evidence type="ECO:0000259" key="3">
    <source>
        <dbReference type="PROSITE" id="PS50887"/>
    </source>
</evidence>
<dbReference type="InterPro" id="IPR029787">
    <property type="entry name" value="Nucleotide_cyclase"/>
</dbReference>
<dbReference type="PANTHER" id="PTHR44757:SF2">
    <property type="entry name" value="BIOFILM ARCHITECTURE MAINTENANCE PROTEIN MBAA"/>
    <property type="match status" value="1"/>
</dbReference>
<dbReference type="PANTHER" id="PTHR44757">
    <property type="entry name" value="DIGUANYLATE CYCLASE DGCP"/>
    <property type="match status" value="1"/>
</dbReference>
<name>A0ABQ2GQN4_9DEIO</name>
<dbReference type="EMBL" id="BMOM01000010">
    <property type="protein sequence ID" value="GGM08448.1"/>
    <property type="molecule type" value="Genomic_DNA"/>
</dbReference>
<dbReference type="Gene3D" id="1.25.40.10">
    <property type="entry name" value="Tetratricopeptide repeat domain"/>
    <property type="match status" value="1"/>
</dbReference>
<feature type="coiled-coil region" evidence="1">
    <location>
        <begin position="546"/>
        <end position="573"/>
    </location>
</feature>
<dbReference type="InterPro" id="IPR001633">
    <property type="entry name" value="EAL_dom"/>
</dbReference>
<dbReference type="CDD" id="cd01949">
    <property type="entry name" value="GGDEF"/>
    <property type="match status" value="1"/>
</dbReference>
<evidence type="ECO:0000259" key="2">
    <source>
        <dbReference type="PROSITE" id="PS50883"/>
    </source>
</evidence>
<dbReference type="InterPro" id="IPR011990">
    <property type="entry name" value="TPR-like_helical_dom_sf"/>
</dbReference>
<dbReference type="Pfam" id="PF00990">
    <property type="entry name" value="GGDEF"/>
    <property type="match status" value="1"/>
</dbReference>
<dbReference type="SMART" id="SM00267">
    <property type="entry name" value="GGDEF"/>
    <property type="match status" value="1"/>
</dbReference>
<dbReference type="SMART" id="SM00052">
    <property type="entry name" value="EAL"/>
    <property type="match status" value="1"/>
</dbReference>
<dbReference type="Gene3D" id="3.30.70.270">
    <property type="match status" value="1"/>
</dbReference>
<gene>
    <name evidence="4" type="ORF">GCM10010841_15940</name>
</gene>
<feature type="domain" description="GGDEF" evidence="3">
    <location>
        <begin position="418"/>
        <end position="551"/>
    </location>
</feature>
<feature type="domain" description="EAL" evidence="2">
    <location>
        <begin position="560"/>
        <end position="817"/>
    </location>
</feature>
<dbReference type="PROSITE" id="PS50883">
    <property type="entry name" value="EAL"/>
    <property type="match status" value="1"/>
</dbReference>
<dbReference type="InterPro" id="IPR052155">
    <property type="entry name" value="Biofilm_reg_signaling"/>
</dbReference>
<dbReference type="SUPFAM" id="SSF48452">
    <property type="entry name" value="TPR-like"/>
    <property type="match status" value="2"/>
</dbReference>
<dbReference type="SMART" id="SM00028">
    <property type="entry name" value="TPR"/>
    <property type="match status" value="4"/>
</dbReference>
<organism evidence="4 5">
    <name type="scientific">Deinococcus aerophilus</name>
    <dbReference type="NCBI Taxonomy" id="522488"/>
    <lineage>
        <taxon>Bacteria</taxon>
        <taxon>Thermotogati</taxon>
        <taxon>Deinococcota</taxon>
        <taxon>Deinococci</taxon>
        <taxon>Deinococcales</taxon>
        <taxon>Deinococcaceae</taxon>
        <taxon>Deinococcus</taxon>
    </lineage>
</organism>
<keyword evidence="1" id="KW-0175">Coiled coil</keyword>
<accession>A0ABQ2GQN4</accession>
<dbReference type="InterPro" id="IPR043128">
    <property type="entry name" value="Rev_trsase/Diguanyl_cyclase"/>
</dbReference>
<protein>
    <submittedName>
        <fullName evidence="4">GGDEF-domain containing protein</fullName>
    </submittedName>
</protein>
<dbReference type="RefSeq" id="WP_188903196.1">
    <property type="nucleotide sequence ID" value="NZ_BMOM01000010.1"/>
</dbReference>
<dbReference type="InterPro" id="IPR035919">
    <property type="entry name" value="EAL_sf"/>
</dbReference>
<dbReference type="InterPro" id="IPR019734">
    <property type="entry name" value="TPR_rpt"/>
</dbReference>
<dbReference type="InterPro" id="IPR000160">
    <property type="entry name" value="GGDEF_dom"/>
</dbReference>
<sequence length="818" mass="90266">MRGTDWTQHLPHAGAGPWTERLTHMENLILSDPDAARQELTTLQAQAREGQDGAAETQAALLLAGCSYYQGDYRHSGELAREALILSRKHQLQGAEARCLNLLGVIQQRLGRFDEALESFVHSMTLAQQAADEIGRCRALANIAVMHTQAGEFQKSVDISVEVLELAQACGHLVYACDTQTNLIECHYRLGEFGEVQRRAAELLPVVVAEGMHRFECTARAFLALALLETGSPEAALAQALAGLDTARRPGDRESLCLLHITLGQVYFALAQLDEARTHLLEGLQLGEAGEQRLMRIEAHSVLSRVLAAQGDYPGALVQARVHHDLERQLYQREVERRVGTLAAQTRMELMRQEAELERLRTAELTRANAALQATQRALEHQAAHDSLTGLANRAHFHARAQQVLDALADPACAEESGCVALMFIDLDQFKAVNDTAGHRAGDQLLQEMARRIQTTVRGSDVVGRMGGDEFTLLLRGLAQPEEAEQVAAKVLAALREPLWVGRQQYRLSASLGYALAPHDGLNAETLQQRADLAMYHVKRSGRNGWLRYEQRLSAAENERRELERELRGALAADQLSLHYQGQFCLNSGALIGFEALLRWQHPQLGAVSPDRFIPLAEESLLILEIGRWVLEEACRQAVKWDFSGRGISTSVNVSAVQFEQPNFVEVVRRALQDTGLPGGCLMLELTESMVLRDEALTQRHMGELRELGVQVAVDDFGTGYSSLSMLHNLPFTRLKVDRSFVRVLGAHTARTDRAYLLMQVLVKLAHSLEMTVMAEGVETPEQRALLLEMGCDAAQGYGLARPLPAELAARLLDAASG</sequence>
<dbReference type="PROSITE" id="PS50887">
    <property type="entry name" value="GGDEF"/>
    <property type="match status" value="1"/>
</dbReference>
<dbReference type="Pfam" id="PF13424">
    <property type="entry name" value="TPR_12"/>
    <property type="match status" value="1"/>
</dbReference>
<dbReference type="Gene3D" id="3.20.20.450">
    <property type="entry name" value="EAL domain"/>
    <property type="match status" value="1"/>
</dbReference>
<comment type="caution">
    <text evidence="4">The sequence shown here is derived from an EMBL/GenBank/DDBJ whole genome shotgun (WGS) entry which is preliminary data.</text>
</comment>
<evidence type="ECO:0000313" key="5">
    <source>
        <dbReference type="Proteomes" id="UP000661918"/>
    </source>
</evidence>
<dbReference type="NCBIfam" id="TIGR00254">
    <property type="entry name" value="GGDEF"/>
    <property type="match status" value="1"/>
</dbReference>
<dbReference type="Pfam" id="PF00563">
    <property type="entry name" value="EAL"/>
    <property type="match status" value="1"/>
</dbReference>